<name>A0ABQ9G7Q3_9NEOP</name>
<feature type="compositionally biased region" description="Basic and acidic residues" evidence="1">
    <location>
        <begin position="581"/>
        <end position="598"/>
    </location>
</feature>
<organism evidence="2 3">
    <name type="scientific">Dryococelus australis</name>
    <dbReference type="NCBI Taxonomy" id="614101"/>
    <lineage>
        <taxon>Eukaryota</taxon>
        <taxon>Metazoa</taxon>
        <taxon>Ecdysozoa</taxon>
        <taxon>Arthropoda</taxon>
        <taxon>Hexapoda</taxon>
        <taxon>Insecta</taxon>
        <taxon>Pterygota</taxon>
        <taxon>Neoptera</taxon>
        <taxon>Polyneoptera</taxon>
        <taxon>Phasmatodea</taxon>
        <taxon>Verophasmatodea</taxon>
        <taxon>Anareolatae</taxon>
        <taxon>Phasmatidae</taxon>
        <taxon>Eurycanthinae</taxon>
        <taxon>Dryococelus</taxon>
    </lineage>
</organism>
<evidence type="ECO:0000256" key="1">
    <source>
        <dbReference type="SAM" id="MobiDB-lite"/>
    </source>
</evidence>
<gene>
    <name evidence="2" type="ORF">PR048_030002</name>
</gene>
<feature type="region of interest" description="Disordered" evidence="1">
    <location>
        <begin position="579"/>
        <end position="598"/>
    </location>
</feature>
<sequence length="665" mass="73179">MLRNEKAFFNERLYRYFPGLHVRLTRHPSNMSGIWLVGDLHKYATPIFFNIWICDRRCSILTSIAFIGSQDLAVRPTQISLLHSLVSCFGGQELSCAEKGEEEEEYLLPSCHFNITYFFLLADDCAMASNRVGFHPKSIQISPLVSEIRNWRRILHRAYRGVFKAGQQDCMSSSEAVGNGDTAAEQLFSVVVLHDRRHEEKDNGRQPAKLDTAVTVVQSALAYNLAMHASLVAIAVLDNAECERACSGDDVNYRRLHAGVATCFKKTRTMIAVLRRPALSPHFVQDTPCAQTWARNSRARSASRPSVALILHRVKPVLPGRECPVVLTHANAAVCARAGDTRNAGLLADFTPPTILQITRKLPFFPNTLIHFPRGNVALEDANRLTAYLAEGTRSSVRHVVAGEFDSSLVAPGYRLGYPTYLYMPPLDARQCGTAGRLGDGVLPFHPLYDPSSAPGQRCLEMVRRCLLPISTLTSRRGEPGSIAGRVTGFSQVGIVPDDAVGWRVFSGTSRYPPSLHSGATPYSLQSPSSALKTSLLRAAQISSSSSVDIRGSKMIATEVPVVRSSDRLVKSGVWQTTVDETPHDSGARRRRRTEEDFLGCRRQTEEVLQVSSPGLDEELRKFSSGAEGKPKKALQASTNNNENFSGAEDELDELEGAPRVSTTI</sequence>
<keyword evidence="3" id="KW-1185">Reference proteome</keyword>
<proteinExistence type="predicted"/>
<protein>
    <submittedName>
        <fullName evidence="2">Uncharacterized protein</fullName>
    </submittedName>
</protein>
<comment type="caution">
    <text evidence="2">The sequence shown here is derived from an EMBL/GenBank/DDBJ whole genome shotgun (WGS) entry which is preliminary data.</text>
</comment>
<feature type="region of interest" description="Disordered" evidence="1">
    <location>
        <begin position="609"/>
        <end position="665"/>
    </location>
</feature>
<dbReference type="EMBL" id="JARBHB010000014">
    <property type="protein sequence ID" value="KAJ8868474.1"/>
    <property type="molecule type" value="Genomic_DNA"/>
</dbReference>
<accession>A0ABQ9G7Q3</accession>
<evidence type="ECO:0000313" key="3">
    <source>
        <dbReference type="Proteomes" id="UP001159363"/>
    </source>
</evidence>
<feature type="compositionally biased region" description="Polar residues" evidence="1">
    <location>
        <begin position="636"/>
        <end position="645"/>
    </location>
</feature>
<reference evidence="2 3" key="1">
    <citation type="submission" date="2023-02" db="EMBL/GenBank/DDBJ databases">
        <title>LHISI_Scaffold_Assembly.</title>
        <authorList>
            <person name="Stuart O.P."/>
            <person name="Cleave R."/>
            <person name="Magrath M.J.L."/>
            <person name="Mikheyev A.S."/>
        </authorList>
    </citation>
    <scope>NUCLEOTIDE SEQUENCE [LARGE SCALE GENOMIC DNA]</scope>
    <source>
        <strain evidence="2">Daus_M_001</strain>
        <tissue evidence="2">Leg muscle</tissue>
    </source>
</reference>
<dbReference type="Proteomes" id="UP001159363">
    <property type="component" value="Chromosome 13"/>
</dbReference>
<evidence type="ECO:0000313" key="2">
    <source>
        <dbReference type="EMBL" id="KAJ8868474.1"/>
    </source>
</evidence>